<accession>A0A2J7PWA4</accession>
<sequence length="113" mass="13184">MTVIEQATQRVGQLRKNFRMHNEGKRTKDRGGKQPLYVTKKRETVNYIEGCGSEQRSHLESGETSKKTVNVIFKGKIAKQVVGTCNGLRKMRKCTLWRGRLLPKRKRKQRRNQ</sequence>
<evidence type="ECO:0000313" key="2">
    <source>
        <dbReference type="Proteomes" id="UP000235965"/>
    </source>
</evidence>
<proteinExistence type="predicted"/>
<comment type="caution">
    <text evidence="1">The sequence shown here is derived from an EMBL/GenBank/DDBJ whole genome shotgun (WGS) entry which is preliminary data.</text>
</comment>
<name>A0A2J7PWA4_9NEOP</name>
<evidence type="ECO:0000313" key="1">
    <source>
        <dbReference type="EMBL" id="PNF20618.1"/>
    </source>
</evidence>
<dbReference type="AlphaFoldDB" id="A0A2J7PWA4"/>
<dbReference type="Proteomes" id="UP000235965">
    <property type="component" value="Unassembled WGS sequence"/>
</dbReference>
<keyword evidence="2" id="KW-1185">Reference proteome</keyword>
<reference evidence="1 2" key="1">
    <citation type="submission" date="2017-12" db="EMBL/GenBank/DDBJ databases">
        <title>Hemimetabolous genomes reveal molecular basis of termite eusociality.</title>
        <authorList>
            <person name="Harrison M.C."/>
            <person name="Jongepier E."/>
            <person name="Robertson H.M."/>
            <person name="Arning N."/>
            <person name="Bitard-Feildel T."/>
            <person name="Chao H."/>
            <person name="Childers C.P."/>
            <person name="Dinh H."/>
            <person name="Doddapaneni H."/>
            <person name="Dugan S."/>
            <person name="Gowin J."/>
            <person name="Greiner C."/>
            <person name="Han Y."/>
            <person name="Hu H."/>
            <person name="Hughes D.S.T."/>
            <person name="Huylmans A.-K."/>
            <person name="Kemena C."/>
            <person name="Kremer L.P.M."/>
            <person name="Lee S.L."/>
            <person name="Lopez-Ezquerra A."/>
            <person name="Mallet L."/>
            <person name="Monroy-Kuhn J.M."/>
            <person name="Moser A."/>
            <person name="Murali S.C."/>
            <person name="Muzny D.M."/>
            <person name="Otani S."/>
            <person name="Piulachs M.-D."/>
            <person name="Poelchau M."/>
            <person name="Qu J."/>
            <person name="Schaub F."/>
            <person name="Wada-Katsumata A."/>
            <person name="Worley K.C."/>
            <person name="Xie Q."/>
            <person name="Ylla G."/>
            <person name="Poulsen M."/>
            <person name="Gibbs R.A."/>
            <person name="Schal C."/>
            <person name="Richards S."/>
            <person name="Belles X."/>
            <person name="Korb J."/>
            <person name="Bornberg-Bauer E."/>
        </authorList>
    </citation>
    <scope>NUCLEOTIDE SEQUENCE [LARGE SCALE GENOMIC DNA]</scope>
    <source>
        <tissue evidence="1">Whole body</tissue>
    </source>
</reference>
<dbReference type="InParanoid" id="A0A2J7PWA4"/>
<dbReference type="EMBL" id="NEVH01020936">
    <property type="protein sequence ID" value="PNF20618.1"/>
    <property type="molecule type" value="Genomic_DNA"/>
</dbReference>
<protein>
    <submittedName>
        <fullName evidence="1">Uncharacterized protein</fullName>
    </submittedName>
</protein>
<gene>
    <name evidence="1" type="ORF">B7P43_G04259</name>
</gene>
<organism evidence="1 2">
    <name type="scientific">Cryptotermes secundus</name>
    <dbReference type="NCBI Taxonomy" id="105785"/>
    <lineage>
        <taxon>Eukaryota</taxon>
        <taxon>Metazoa</taxon>
        <taxon>Ecdysozoa</taxon>
        <taxon>Arthropoda</taxon>
        <taxon>Hexapoda</taxon>
        <taxon>Insecta</taxon>
        <taxon>Pterygota</taxon>
        <taxon>Neoptera</taxon>
        <taxon>Polyneoptera</taxon>
        <taxon>Dictyoptera</taxon>
        <taxon>Blattodea</taxon>
        <taxon>Blattoidea</taxon>
        <taxon>Termitoidae</taxon>
        <taxon>Kalotermitidae</taxon>
        <taxon>Cryptotermitinae</taxon>
        <taxon>Cryptotermes</taxon>
    </lineage>
</organism>